<dbReference type="PANTHER" id="PTHR30469:SF36">
    <property type="entry name" value="BLL3903 PROTEIN"/>
    <property type="match status" value="1"/>
</dbReference>
<dbReference type="GO" id="GO:1990281">
    <property type="term" value="C:efflux pump complex"/>
    <property type="evidence" value="ECO:0007669"/>
    <property type="project" value="TreeGrafter"/>
</dbReference>
<evidence type="ECO:0000259" key="8">
    <source>
        <dbReference type="Pfam" id="PF25876"/>
    </source>
</evidence>
<organism evidence="11">
    <name type="scientific">Acidobacterium capsulatum</name>
    <dbReference type="NCBI Taxonomy" id="33075"/>
    <lineage>
        <taxon>Bacteria</taxon>
        <taxon>Pseudomonadati</taxon>
        <taxon>Acidobacteriota</taxon>
        <taxon>Terriglobia</taxon>
        <taxon>Terriglobales</taxon>
        <taxon>Acidobacteriaceae</taxon>
        <taxon>Acidobacterium</taxon>
    </lineage>
</organism>
<evidence type="ECO:0000256" key="3">
    <source>
        <dbReference type="ARBA" id="ARBA00022475"/>
    </source>
</evidence>
<dbReference type="Gene3D" id="2.40.50.100">
    <property type="match status" value="1"/>
</dbReference>
<dbReference type="Gene3D" id="1.10.287.470">
    <property type="entry name" value="Helix hairpin bin"/>
    <property type="match status" value="1"/>
</dbReference>
<dbReference type="InterPro" id="IPR058626">
    <property type="entry name" value="MdtA-like_b-barrel"/>
</dbReference>
<keyword evidence="7" id="KW-0812">Transmembrane</keyword>
<feature type="domain" description="Multidrug resistance protein MdtA-like barrel-sandwich hybrid" evidence="9">
    <location>
        <begin position="99"/>
        <end position="241"/>
    </location>
</feature>
<dbReference type="AlphaFoldDB" id="A0A7V5CTH3"/>
<dbReference type="PANTHER" id="PTHR30469">
    <property type="entry name" value="MULTIDRUG RESISTANCE PROTEIN MDTA"/>
    <property type="match status" value="1"/>
</dbReference>
<reference evidence="11" key="1">
    <citation type="journal article" date="2020" name="mSystems">
        <title>Genome- and Community-Level Interaction Insights into Carbon Utilization and Element Cycling Functions of Hydrothermarchaeota in Hydrothermal Sediment.</title>
        <authorList>
            <person name="Zhou Z."/>
            <person name="Liu Y."/>
            <person name="Xu W."/>
            <person name="Pan J."/>
            <person name="Luo Z.H."/>
            <person name="Li M."/>
        </authorList>
    </citation>
    <scope>NUCLEOTIDE SEQUENCE [LARGE SCALE GENOMIC DNA]</scope>
    <source>
        <strain evidence="11">SpSt-855</strain>
    </source>
</reference>
<dbReference type="InterPro" id="IPR058624">
    <property type="entry name" value="MdtA-like_HH"/>
</dbReference>
<comment type="similarity">
    <text evidence="2">Belongs to the membrane fusion protein (MFP) (TC 8.A.1) family.</text>
</comment>
<evidence type="ECO:0000256" key="5">
    <source>
        <dbReference type="ARBA" id="ARBA00023136"/>
    </source>
</evidence>
<feature type="transmembrane region" description="Helical" evidence="7">
    <location>
        <begin position="32"/>
        <end position="49"/>
    </location>
</feature>
<feature type="domain" description="Multidrug resistance protein MdtA-like beta-barrel" evidence="10">
    <location>
        <begin position="245"/>
        <end position="328"/>
    </location>
</feature>
<gene>
    <name evidence="11" type="ORF">ENW50_07850</name>
</gene>
<evidence type="ECO:0000259" key="10">
    <source>
        <dbReference type="Pfam" id="PF25944"/>
    </source>
</evidence>
<keyword evidence="7" id="KW-1133">Transmembrane helix</keyword>
<sequence length="419" mass="45465">MEQQNQTTPVPPDHRLPAHAAADAPPPKKRPWVWIVVLVLIVLVFYWGLKRHDKNAKMAGGPGGHGRFFGPVSLTTATAKEGSIGVYVSALGTVTALHTVSISSQVTGVINAVHYREGQYVRKGQPLVDIDPRPYQAQVMQAQGTLKRDQNLLAEAKMDLARYETAWSHNAIPRQTLEDQQKLVLQDEGTVENDQGVLKYDQVQLSYCHIVAPMDGKVGLRLVDPGNLVTANSGTSLVVVTSMNPITVISPISESELTQLLAQPGHGLGLPIEVWDSNKTHMITRGKVTSINNQIDTTTGTVLLRATFNNSKDELYPNQFVNTRLLVKTLQKQTLVPESAVQHNGNESYVFLIQHGPHGLMAKMQDVTTGVSDDGIVAVQGIQPGDVIADSSFEKLQNGSPVKISKVAMSSSTSESNVP</sequence>
<dbReference type="InterPro" id="IPR006143">
    <property type="entry name" value="RND_pump_MFP"/>
</dbReference>
<evidence type="ECO:0000256" key="4">
    <source>
        <dbReference type="ARBA" id="ARBA00022519"/>
    </source>
</evidence>
<dbReference type="Pfam" id="PF25876">
    <property type="entry name" value="HH_MFP_RND"/>
    <property type="match status" value="1"/>
</dbReference>
<keyword evidence="3" id="KW-1003">Cell membrane</keyword>
<proteinExistence type="inferred from homology"/>
<protein>
    <submittedName>
        <fullName evidence="11">Efflux RND transporter periplasmic adaptor subunit</fullName>
    </submittedName>
</protein>
<dbReference type="SUPFAM" id="SSF111369">
    <property type="entry name" value="HlyD-like secretion proteins"/>
    <property type="match status" value="1"/>
</dbReference>
<dbReference type="Gene3D" id="2.40.420.20">
    <property type="match status" value="1"/>
</dbReference>
<accession>A0A7V5CTH3</accession>
<feature type="region of interest" description="Disordered" evidence="6">
    <location>
        <begin position="1"/>
        <end position="27"/>
    </location>
</feature>
<dbReference type="InterPro" id="IPR058625">
    <property type="entry name" value="MdtA-like_BSH"/>
</dbReference>
<evidence type="ECO:0000256" key="6">
    <source>
        <dbReference type="SAM" id="MobiDB-lite"/>
    </source>
</evidence>
<dbReference type="Gene3D" id="2.40.30.170">
    <property type="match status" value="1"/>
</dbReference>
<evidence type="ECO:0000256" key="7">
    <source>
        <dbReference type="SAM" id="Phobius"/>
    </source>
</evidence>
<keyword evidence="4" id="KW-0997">Cell inner membrane</keyword>
<dbReference type="EMBL" id="DTKL01000046">
    <property type="protein sequence ID" value="HGY94577.1"/>
    <property type="molecule type" value="Genomic_DNA"/>
</dbReference>
<comment type="subcellular location">
    <subcellularLocation>
        <location evidence="1">Cell membrane</location>
    </subcellularLocation>
</comment>
<feature type="domain" description="Multidrug resistance protein MdtA-like alpha-helical hairpin" evidence="8">
    <location>
        <begin position="139"/>
        <end position="207"/>
    </location>
</feature>
<evidence type="ECO:0000313" key="11">
    <source>
        <dbReference type="EMBL" id="HGY94577.1"/>
    </source>
</evidence>
<evidence type="ECO:0000256" key="1">
    <source>
        <dbReference type="ARBA" id="ARBA00004236"/>
    </source>
</evidence>
<evidence type="ECO:0000259" key="9">
    <source>
        <dbReference type="Pfam" id="PF25917"/>
    </source>
</evidence>
<dbReference type="NCBIfam" id="TIGR01730">
    <property type="entry name" value="RND_mfp"/>
    <property type="match status" value="1"/>
</dbReference>
<comment type="caution">
    <text evidence="11">The sequence shown here is derived from an EMBL/GenBank/DDBJ whole genome shotgun (WGS) entry which is preliminary data.</text>
</comment>
<keyword evidence="5 7" id="KW-0472">Membrane</keyword>
<evidence type="ECO:0000256" key="2">
    <source>
        <dbReference type="ARBA" id="ARBA00009477"/>
    </source>
</evidence>
<dbReference type="Pfam" id="PF25944">
    <property type="entry name" value="Beta-barrel_RND"/>
    <property type="match status" value="1"/>
</dbReference>
<name>A0A7V5CTH3_9BACT</name>
<dbReference type="GO" id="GO:0015562">
    <property type="term" value="F:efflux transmembrane transporter activity"/>
    <property type="evidence" value="ECO:0007669"/>
    <property type="project" value="TreeGrafter"/>
</dbReference>
<dbReference type="Pfam" id="PF25917">
    <property type="entry name" value="BSH_RND"/>
    <property type="match status" value="1"/>
</dbReference>